<feature type="compositionally biased region" description="Pro residues" evidence="3">
    <location>
        <begin position="64"/>
        <end position="74"/>
    </location>
</feature>
<dbReference type="InterPro" id="IPR036875">
    <property type="entry name" value="Znf_CCHC_sf"/>
</dbReference>
<sequence>MAQPQPRQNPLLEGAHGSRASLASTMNRARAARDALLSKGYHTLTVNTSPIRNERRAFHSSSLPPSPSSSPPSPSSADSQVDEEEPPSSDAEESEEEGDAGTDSDVENALRPPIPPPSGRGAGGASNTLRSNAKRGTTPTAYSRLDPAPSASPATLVHRALSSTPNNDFTAQSPPSTPIRHGRQSPPPSPPSPPRTAASSFSSARSRDRDICYACGLSGHWAQDCPSRTP</sequence>
<dbReference type="PROSITE" id="PS50158">
    <property type="entry name" value="ZF_CCHC"/>
    <property type="match status" value="1"/>
</dbReference>
<proteinExistence type="predicted"/>
<gene>
    <name evidence="5" type="ORF">C8F04DRAFT_1405738</name>
</gene>
<evidence type="ECO:0000313" key="5">
    <source>
        <dbReference type="EMBL" id="KAJ7017608.1"/>
    </source>
</evidence>
<keyword evidence="2" id="KW-0862">Zinc</keyword>
<dbReference type="InterPro" id="IPR001878">
    <property type="entry name" value="Znf_CCHC"/>
</dbReference>
<comment type="caution">
    <text evidence="5">The sequence shown here is derived from an EMBL/GenBank/DDBJ whole genome shotgun (WGS) entry which is preliminary data.</text>
</comment>
<keyword evidence="1" id="KW-0507">mRNA processing</keyword>
<feature type="region of interest" description="Disordered" evidence="3">
    <location>
        <begin position="1"/>
        <end position="26"/>
    </location>
</feature>
<dbReference type="SMART" id="SM00343">
    <property type="entry name" value="ZnF_C2HC"/>
    <property type="match status" value="1"/>
</dbReference>
<dbReference type="GO" id="GO:0006397">
    <property type="term" value="P:mRNA processing"/>
    <property type="evidence" value="ECO:0007669"/>
    <property type="project" value="UniProtKB-KW"/>
</dbReference>
<evidence type="ECO:0000313" key="6">
    <source>
        <dbReference type="Proteomes" id="UP001218188"/>
    </source>
</evidence>
<feature type="compositionally biased region" description="Acidic residues" evidence="3">
    <location>
        <begin position="80"/>
        <end position="106"/>
    </location>
</feature>
<dbReference type="Pfam" id="PF00098">
    <property type="entry name" value="zf-CCHC"/>
    <property type="match status" value="1"/>
</dbReference>
<feature type="compositionally biased region" description="Pro residues" evidence="3">
    <location>
        <begin position="185"/>
        <end position="194"/>
    </location>
</feature>
<dbReference type="GO" id="GO:0003676">
    <property type="term" value="F:nucleic acid binding"/>
    <property type="evidence" value="ECO:0007669"/>
    <property type="project" value="InterPro"/>
</dbReference>
<feature type="domain" description="CCHC-type" evidence="4">
    <location>
        <begin position="212"/>
        <end position="227"/>
    </location>
</feature>
<evidence type="ECO:0000256" key="2">
    <source>
        <dbReference type="PROSITE-ProRule" id="PRU00047"/>
    </source>
</evidence>
<feature type="non-terminal residue" evidence="5">
    <location>
        <position position="230"/>
    </location>
</feature>
<evidence type="ECO:0000259" key="4">
    <source>
        <dbReference type="PROSITE" id="PS50158"/>
    </source>
</evidence>
<evidence type="ECO:0000256" key="1">
    <source>
        <dbReference type="ARBA" id="ARBA00022664"/>
    </source>
</evidence>
<keyword evidence="2" id="KW-0863">Zinc-finger</keyword>
<dbReference type="EMBL" id="JARJCM010000392">
    <property type="protein sequence ID" value="KAJ7017608.1"/>
    <property type="molecule type" value="Genomic_DNA"/>
</dbReference>
<dbReference type="SUPFAM" id="SSF57756">
    <property type="entry name" value="Retrovirus zinc finger-like domains"/>
    <property type="match status" value="1"/>
</dbReference>
<protein>
    <recommendedName>
        <fullName evidence="4">CCHC-type domain-containing protein</fullName>
    </recommendedName>
</protein>
<keyword evidence="2" id="KW-0479">Metal-binding</keyword>
<feature type="region of interest" description="Disordered" evidence="3">
    <location>
        <begin position="38"/>
        <end position="206"/>
    </location>
</feature>
<evidence type="ECO:0000256" key="3">
    <source>
        <dbReference type="SAM" id="MobiDB-lite"/>
    </source>
</evidence>
<reference evidence="5" key="1">
    <citation type="submission" date="2023-03" db="EMBL/GenBank/DDBJ databases">
        <title>Massive genome expansion in bonnet fungi (Mycena s.s.) driven by repeated elements and novel gene families across ecological guilds.</title>
        <authorList>
            <consortium name="Lawrence Berkeley National Laboratory"/>
            <person name="Harder C.B."/>
            <person name="Miyauchi S."/>
            <person name="Viragh M."/>
            <person name="Kuo A."/>
            <person name="Thoen E."/>
            <person name="Andreopoulos B."/>
            <person name="Lu D."/>
            <person name="Skrede I."/>
            <person name="Drula E."/>
            <person name="Henrissat B."/>
            <person name="Morin E."/>
            <person name="Kohler A."/>
            <person name="Barry K."/>
            <person name="LaButti K."/>
            <person name="Morin E."/>
            <person name="Salamov A."/>
            <person name="Lipzen A."/>
            <person name="Mereny Z."/>
            <person name="Hegedus B."/>
            <person name="Baldrian P."/>
            <person name="Stursova M."/>
            <person name="Weitz H."/>
            <person name="Taylor A."/>
            <person name="Grigoriev I.V."/>
            <person name="Nagy L.G."/>
            <person name="Martin F."/>
            <person name="Kauserud H."/>
        </authorList>
    </citation>
    <scope>NUCLEOTIDE SEQUENCE</scope>
    <source>
        <strain evidence="5">CBHHK200</strain>
    </source>
</reference>
<name>A0AAD6RYA1_9AGAR</name>
<keyword evidence="6" id="KW-1185">Reference proteome</keyword>
<feature type="compositionally biased region" description="Polar residues" evidence="3">
    <location>
        <begin position="127"/>
        <end position="141"/>
    </location>
</feature>
<dbReference type="AlphaFoldDB" id="A0AAD6RYA1"/>
<dbReference type="GO" id="GO:0008270">
    <property type="term" value="F:zinc ion binding"/>
    <property type="evidence" value="ECO:0007669"/>
    <property type="project" value="UniProtKB-KW"/>
</dbReference>
<feature type="compositionally biased region" description="Polar residues" evidence="3">
    <location>
        <begin position="161"/>
        <end position="174"/>
    </location>
</feature>
<dbReference type="Gene3D" id="4.10.60.10">
    <property type="entry name" value="Zinc finger, CCHC-type"/>
    <property type="match status" value="1"/>
</dbReference>
<dbReference type="Proteomes" id="UP001218188">
    <property type="component" value="Unassembled WGS sequence"/>
</dbReference>
<accession>A0AAD6RYA1</accession>
<feature type="compositionally biased region" description="Low complexity" evidence="3">
    <location>
        <begin position="195"/>
        <end position="204"/>
    </location>
</feature>
<organism evidence="5 6">
    <name type="scientific">Mycena alexandri</name>
    <dbReference type="NCBI Taxonomy" id="1745969"/>
    <lineage>
        <taxon>Eukaryota</taxon>
        <taxon>Fungi</taxon>
        <taxon>Dikarya</taxon>
        <taxon>Basidiomycota</taxon>
        <taxon>Agaricomycotina</taxon>
        <taxon>Agaricomycetes</taxon>
        <taxon>Agaricomycetidae</taxon>
        <taxon>Agaricales</taxon>
        <taxon>Marasmiineae</taxon>
        <taxon>Mycenaceae</taxon>
        <taxon>Mycena</taxon>
    </lineage>
</organism>